<evidence type="ECO:0000259" key="3">
    <source>
        <dbReference type="Pfam" id="PF19305"/>
    </source>
</evidence>
<dbReference type="RefSeq" id="WP_147846020.1">
    <property type="nucleotide sequence ID" value="NZ_VDUZ01000005.1"/>
</dbReference>
<reference evidence="4 5" key="1">
    <citation type="submission" date="2019-06" db="EMBL/GenBank/DDBJ databases">
        <title>New taxonomy in bacterial strain CC-CFT640, isolated from vineyard.</title>
        <authorList>
            <person name="Lin S.-Y."/>
            <person name="Tsai C.-F."/>
            <person name="Young C.-C."/>
        </authorList>
    </citation>
    <scope>NUCLEOTIDE SEQUENCE [LARGE SCALE GENOMIC DNA]</scope>
    <source>
        <strain evidence="4 5">CC-CFT640</strain>
    </source>
</reference>
<dbReference type="PANTHER" id="PTHR16943">
    <property type="entry name" value="2-METHYLCITRATE DEHYDRATASE-RELATED"/>
    <property type="match status" value="1"/>
</dbReference>
<name>A0A5C8PSZ7_9HYPH</name>
<dbReference type="EMBL" id="VDUZ01000005">
    <property type="protein sequence ID" value="TXL79513.1"/>
    <property type="molecule type" value="Genomic_DNA"/>
</dbReference>
<dbReference type="Pfam" id="PF03972">
    <property type="entry name" value="MmgE_PrpD_N"/>
    <property type="match status" value="1"/>
</dbReference>
<evidence type="ECO:0000256" key="1">
    <source>
        <dbReference type="ARBA" id="ARBA00006174"/>
    </source>
</evidence>
<keyword evidence="5" id="KW-1185">Reference proteome</keyword>
<gene>
    <name evidence="4" type="ORF">FHP25_06090</name>
</gene>
<dbReference type="InterPro" id="IPR045336">
    <property type="entry name" value="MmgE_PrpD_N"/>
</dbReference>
<comment type="caution">
    <text evidence="4">The sequence shown here is derived from an EMBL/GenBank/DDBJ whole genome shotgun (WGS) entry which is preliminary data.</text>
</comment>
<accession>A0A5C8PSZ7</accession>
<comment type="similarity">
    <text evidence="1">Belongs to the PrpD family.</text>
</comment>
<dbReference type="AlphaFoldDB" id="A0A5C8PSZ7"/>
<organism evidence="4 5">
    <name type="scientific">Vineibacter terrae</name>
    <dbReference type="NCBI Taxonomy" id="2586908"/>
    <lineage>
        <taxon>Bacteria</taxon>
        <taxon>Pseudomonadati</taxon>
        <taxon>Pseudomonadota</taxon>
        <taxon>Alphaproteobacteria</taxon>
        <taxon>Hyphomicrobiales</taxon>
        <taxon>Vineibacter</taxon>
    </lineage>
</organism>
<dbReference type="Gene3D" id="3.30.1330.120">
    <property type="entry name" value="2-methylcitrate dehydratase PrpD"/>
    <property type="match status" value="1"/>
</dbReference>
<dbReference type="Gene3D" id="1.10.4100.10">
    <property type="entry name" value="2-methylcitrate dehydratase PrpD"/>
    <property type="match status" value="1"/>
</dbReference>
<evidence type="ECO:0000313" key="4">
    <source>
        <dbReference type="EMBL" id="TXL79513.1"/>
    </source>
</evidence>
<dbReference type="OrthoDB" id="9795089at2"/>
<feature type="domain" description="MmgE/PrpD N-terminal" evidence="2">
    <location>
        <begin position="20"/>
        <end position="258"/>
    </location>
</feature>
<evidence type="ECO:0000313" key="5">
    <source>
        <dbReference type="Proteomes" id="UP000321638"/>
    </source>
</evidence>
<dbReference type="SUPFAM" id="SSF103378">
    <property type="entry name" value="2-methylcitrate dehydratase PrpD"/>
    <property type="match status" value="1"/>
</dbReference>
<dbReference type="InterPro" id="IPR005656">
    <property type="entry name" value="MmgE_PrpD"/>
</dbReference>
<protein>
    <submittedName>
        <fullName evidence="4">MmgE/PrpD family protein</fullName>
    </submittedName>
</protein>
<proteinExistence type="inferred from homology"/>
<evidence type="ECO:0000259" key="2">
    <source>
        <dbReference type="Pfam" id="PF03972"/>
    </source>
</evidence>
<sequence>MSGPAATARSATPMTPPTATLAQQALGYDFDGLPADVVTLAKQCLLDWLAVTLAAWDDPLVGILVSDAEEEGGNPHATLIGRGRRVARAQAALINGAASHALDYDDVNMWMSGHPTVTFTPALLAQAEGRQVSGRAFIEAFVSGYETASRVGWLVQPSHYARGFHATATIGAFAAAAACGRLLRLDAATMATAFGIAGTQAAGLKSVFGTMCKPLHAGLAARAGLQAARWAARGFTSRGDILECAQGFAATHSQDFNADKALGPAPQGFHIRNNLFKYHAACYLTHAPIECVKQLRLNHAIQPQDVRAITLKIDQETDKVCNIQQPASGLEAKFSLKLTTAFALAGIDTAAMSSYSAANANDPRLARLRDKVAIDFQNGWPHTLAEVRVELANGRHVEARFDSGVPEGDVARQGDKLVAKYRALATPVLGEAKAEALLELVQRLETLDSIDPLLSATGR</sequence>
<dbReference type="PANTHER" id="PTHR16943:SF8">
    <property type="entry name" value="2-METHYLCITRATE DEHYDRATASE"/>
    <property type="match status" value="1"/>
</dbReference>
<dbReference type="InterPro" id="IPR036148">
    <property type="entry name" value="MmgE/PrpD_sf"/>
</dbReference>
<dbReference type="Proteomes" id="UP000321638">
    <property type="component" value="Unassembled WGS sequence"/>
</dbReference>
<dbReference type="Pfam" id="PF19305">
    <property type="entry name" value="MmgE_PrpD_C"/>
    <property type="match status" value="1"/>
</dbReference>
<dbReference type="InterPro" id="IPR045337">
    <property type="entry name" value="MmgE_PrpD_C"/>
</dbReference>
<dbReference type="InterPro" id="IPR042188">
    <property type="entry name" value="MmgE/PrpD_sf_2"/>
</dbReference>
<dbReference type="InterPro" id="IPR042183">
    <property type="entry name" value="MmgE/PrpD_sf_1"/>
</dbReference>
<feature type="domain" description="MmgE/PrpD C-terminal" evidence="3">
    <location>
        <begin position="279"/>
        <end position="445"/>
    </location>
</feature>
<dbReference type="GO" id="GO:0016829">
    <property type="term" value="F:lyase activity"/>
    <property type="evidence" value="ECO:0007669"/>
    <property type="project" value="InterPro"/>
</dbReference>